<evidence type="ECO:0000256" key="1">
    <source>
        <dbReference type="SAM" id="MobiDB-lite"/>
    </source>
</evidence>
<evidence type="ECO:0000313" key="3">
    <source>
        <dbReference type="Proteomes" id="UP001595729"/>
    </source>
</evidence>
<dbReference type="RefSeq" id="WP_382175197.1">
    <property type="nucleotide sequence ID" value="NZ_JBHRXX010000007.1"/>
</dbReference>
<feature type="compositionally biased region" description="Low complexity" evidence="1">
    <location>
        <begin position="202"/>
        <end position="215"/>
    </location>
</feature>
<proteinExistence type="predicted"/>
<organism evidence="2 3">
    <name type="scientific">Hydrogenophaga luteola</name>
    <dbReference type="NCBI Taxonomy" id="1591122"/>
    <lineage>
        <taxon>Bacteria</taxon>
        <taxon>Pseudomonadati</taxon>
        <taxon>Pseudomonadota</taxon>
        <taxon>Betaproteobacteria</taxon>
        <taxon>Burkholderiales</taxon>
        <taxon>Comamonadaceae</taxon>
        <taxon>Hydrogenophaga</taxon>
    </lineage>
</organism>
<accession>A0ABV7W5S5</accession>
<keyword evidence="3" id="KW-1185">Reference proteome</keyword>
<protein>
    <recommendedName>
        <fullName evidence="4">DUF697 domain-containing protein</fullName>
    </recommendedName>
</protein>
<gene>
    <name evidence="2" type="ORF">ACFOPI_14775</name>
</gene>
<name>A0ABV7W5S5_9BURK</name>
<evidence type="ECO:0000313" key="2">
    <source>
        <dbReference type="EMBL" id="MFC3684865.1"/>
    </source>
</evidence>
<sequence>MNPQPPLPERPPTAAQRKALALARLDASRTLLIQRLYPAPSERGAHAASGDAGVVGLVASLMNSLMARAQRDGLPQAAWRTARALARRWWTRQPWHASVELVAGALADEVKPVVRRHPWASLAAAAAVGGALMMARPWVVHSLRRQTRDLPHRVGRMLWQQLAQAPVQLALVGALAAWLKERTPRAPAGPGDTPSPAPAPTAPTSSATPGGLHNP</sequence>
<dbReference type="Proteomes" id="UP001595729">
    <property type="component" value="Unassembled WGS sequence"/>
</dbReference>
<comment type="caution">
    <text evidence="2">The sequence shown here is derived from an EMBL/GenBank/DDBJ whole genome shotgun (WGS) entry which is preliminary data.</text>
</comment>
<dbReference type="EMBL" id="JBHRXX010000007">
    <property type="protein sequence ID" value="MFC3684865.1"/>
    <property type="molecule type" value="Genomic_DNA"/>
</dbReference>
<evidence type="ECO:0008006" key="4">
    <source>
        <dbReference type="Google" id="ProtNLM"/>
    </source>
</evidence>
<feature type="region of interest" description="Disordered" evidence="1">
    <location>
        <begin position="183"/>
        <end position="215"/>
    </location>
</feature>
<reference evidence="3" key="1">
    <citation type="journal article" date="2019" name="Int. J. Syst. Evol. Microbiol.">
        <title>The Global Catalogue of Microorganisms (GCM) 10K type strain sequencing project: providing services to taxonomists for standard genome sequencing and annotation.</title>
        <authorList>
            <consortium name="The Broad Institute Genomics Platform"/>
            <consortium name="The Broad Institute Genome Sequencing Center for Infectious Disease"/>
            <person name="Wu L."/>
            <person name="Ma J."/>
        </authorList>
    </citation>
    <scope>NUCLEOTIDE SEQUENCE [LARGE SCALE GENOMIC DNA]</scope>
    <source>
        <strain evidence="3">KCTC 42501</strain>
    </source>
</reference>